<dbReference type="EMBL" id="JAULSO010000006">
    <property type="protein sequence ID" value="KAK3681630.1"/>
    <property type="molecule type" value="Genomic_DNA"/>
</dbReference>
<dbReference type="AlphaFoldDB" id="A0AAE0WZT2"/>
<dbReference type="Pfam" id="PF22664">
    <property type="entry name" value="TRI-like_N"/>
    <property type="match status" value="1"/>
</dbReference>
<accession>A0AAE0WZT2</accession>
<dbReference type="Proteomes" id="UP001270362">
    <property type="component" value="Unassembled WGS sequence"/>
</dbReference>
<comment type="caution">
    <text evidence="4">The sequence shown here is derived from an EMBL/GenBank/DDBJ whole genome shotgun (WGS) entry which is preliminary data.</text>
</comment>
<dbReference type="Gene3D" id="3.30.559.10">
    <property type="entry name" value="Chloramphenicol acetyltransferase-like domain"/>
    <property type="match status" value="2"/>
</dbReference>
<dbReference type="InterPro" id="IPR054710">
    <property type="entry name" value="Tri101-like_N"/>
</dbReference>
<dbReference type="PANTHER" id="PTHR31642:SF310">
    <property type="entry name" value="FATTY ALCOHOL:CAFFEOYL-COA ACYLTRANSFERASE"/>
    <property type="match status" value="1"/>
</dbReference>
<sequence>MGELQDGPTTLEQQPGAVKGDNDAPADEQLHLPDLMAQFPILDAYTQLNFGFELPLDADRDAVVSALQAALEQLIEQIPFLGWQMGQQAGVRTAVPWPQDVPRKLLYVKDCNDTIVPMAQLLAAGVPISKLDGKVLTPWPALPQPHGLTGPVPVIALQANFLKGGLILNLSAHHTMMDGTANFQLLNLLGTLLGGGELPAADIREANRDRSRLIDLIPRSEPLKDHSHLRRPPGYQFKFPASPPTWCYFKMPVIAVSKLAKSAQDPARPVTEDDVLHAFYWQRLCAVRLARGVPPETVSKISRAIDGRMALGIPAAYMGAHVYTAITRLALGQVAALTLAQTAQVLRREFSQANTAWAVRSFATFIAREPDRSMLMYNGTHDGSTDVGATSSLNTNQTLPGSWGPLLGPCRFFRRSLGAPIPGAFVVQSAEGGGIPILVCLPLDDLEALKKDKLWRQYTRYVG</sequence>
<keyword evidence="1" id="KW-0808">Transferase</keyword>
<evidence type="ECO:0000313" key="5">
    <source>
        <dbReference type="Proteomes" id="UP001270362"/>
    </source>
</evidence>
<dbReference type="InterPro" id="IPR050317">
    <property type="entry name" value="Plant_Fungal_Acyltransferase"/>
</dbReference>
<dbReference type="PANTHER" id="PTHR31642">
    <property type="entry name" value="TRICHOTHECENE 3-O-ACETYLTRANSFERASE"/>
    <property type="match status" value="1"/>
</dbReference>
<proteinExistence type="predicted"/>
<protein>
    <recommendedName>
        <fullName evidence="3">Trichothecene 3-O-acetyltransferase-like N-terminal domain-containing protein</fullName>
    </recommendedName>
</protein>
<name>A0AAE0WZT2_9PEZI</name>
<organism evidence="4 5">
    <name type="scientific">Podospora appendiculata</name>
    <dbReference type="NCBI Taxonomy" id="314037"/>
    <lineage>
        <taxon>Eukaryota</taxon>
        <taxon>Fungi</taxon>
        <taxon>Dikarya</taxon>
        <taxon>Ascomycota</taxon>
        <taxon>Pezizomycotina</taxon>
        <taxon>Sordariomycetes</taxon>
        <taxon>Sordariomycetidae</taxon>
        <taxon>Sordariales</taxon>
        <taxon>Podosporaceae</taxon>
        <taxon>Podospora</taxon>
    </lineage>
</organism>
<keyword evidence="5" id="KW-1185">Reference proteome</keyword>
<gene>
    <name evidence="4" type="ORF">B0T22DRAFT_522803</name>
</gene>
<reference evidence="4" key="1">
    <citation type="journal article" date="2023" name="Mol. Phylogenet. Evol.">
        <title>Genome-scale phylogeny and comparative genomics of the fungal order Sordariales.</title>
        <authorList>
            <person name="Hensen N."/>
            <person name="Bonometti L."/>
            <person name="Westerberg I."/>
            <person name="Brannstrom I.O."/>
            <person name="Guillou S."/>
            <person name="Cros-Aarteil S."/>
            <person name="Calhoun S."/>
            <person name="Haridas S."/>
            <person name="Kuo A."/>
            <person name="Mondo S."/>
            <person name="Pangilinan J."/>
            <person name="Riley R."/>
            <person name="LaButti K."/>
            <person name="Andreopoulos B."/>
            <person name="Lipzen A."/>
            <person name="Chen C."/>
            <person name="Yan M."/>
            <person name="Daum C."/>
            <person name="Ng V."/>
            <person name="Clum A."/>
            <person name="Steindorff A."/>
            <person name="Ohm R.A."/>
            <person name="Martin F."/>
            <person name="Silar P."/>
            <person name="Natvig D.O."/>
            <person name="Lalanne C."/>
            <person name="Gautier V."/>
            <person name="Ament-Velasquez S.L."/>
            <person name="Kruys A."/>
            <person name="Hutchinson M.I."/>
            <person name="Powell A.J."/>
            <person name="Barry K."/>
            <person name="Miller A.N."/>
            <person name="Grigoriev I.V."/>
            <person name="Debuchy R."/>
            <person name="Gladieux P."/>
            <person name="Hiltunen Thoren M."/>
            <person name="Johannesson H."/>
        </authorList>
    </citation>
    <scope>NUCLEOTIDE SEQUENCE</scope>
    <source>
        <strain evidence="4">CBS 314.62</strain>
    </source>
</reference>
<evidence type="ECO:0000313" key="4">
    <source>
        <dbReference type="EMBL" id="KAK3681630.1"/>
    </source>
</evidence>
<evidence type="ECO:0000259" key="3">
    <source>
        <dbReference type="Pfam" id="PF22664"/>
    </source>
</evidence>
<feature type="region of interest" description="Disordered" evidence="2">
    <location>
        <begin position="1"/>
        <end position="27"/>
    </location>
</feature>
<reference evidence="4" key="2">
    <citation type="submission" date="2023-06" db="EMBL/GenBank/DDBJ databases">
        <authorList>
            <consortium name="Lawrence Berkeley National Laboratory"/>
            <person name="Haridas S."/>
            <person name="Hensen N."/>
            <person name="Bonometti L."/>
            <person name="Westerberg I."/>
            <person name="Brannstrom I.O."/>
            <person name="Guillou S."/>
            <person name="Cros-Aarteil S."/>
            <person name="Calhoun S."/>
            <person name="Kuo A."/>
            <person name="Mondo S."/>
            <person name="Pangilinan J."/>
            <person name="Riley R."/>
            <person name="Labutti K."/>
            <person name="Andreopoulos B."/>
            <person name="Lipzen A."/>
            <person name="Chen C."/>
            <person name="Yanf M."/>
            <person name="Daum C."/>
            <person name="Ng V."/>
            <person name="Clum A."/>
            <person name="Steindorff A."/>
            <person name="Ohm R."/>
            <person name="Martin F."/>
            <person name="Silar P."/>
            <person name="Natvig D."/>
            <person name="Lalanne C."/>
            <person name="Gautier V."/>
            <person name="Ament-Velasquez S.L."/>
            <person name="Kruys A."/>
            <person name="Hutchinson M.I."/>
            <person name="Powell A.J."/>
            <person name="Barry K."/>
            <person name="Miller A.N."/>
            <person name="Grigoriev I.V."/>
            <person name="Debuchy R."/>
            <person name="Gladieux P."/>
            <person name="Thoren M.H."/>
            <person name="Johannesson H."/>
        </authorList>
    </citation>
    <scope>NUCLEOTIDE SEQUENCE</scope>
    <source>
        <strain evidence="4">CBS 314.62</strain>
    </source>
</reference>
<feature type="domain" description="Trichothecene 3-O-acetyltransferase-like N-terminal" evidence="3">
    <location>
        <begin position="45"/>
        <end position="189"/>
    </location>
</feature>
<dbReference type="InterPro" id="IPR023213">
    <property type="entry name" value="CAT-like_dom_sf"/>
</dbReference>
<dbReference type="GO" id="GO:0016747">
    <property type="term" value="F:acyltransferase activity, transferring groups other than amino-acyl groups"/>
    <property type="evidence" value="ECO:0007669"/>
    <property type="project" value="TreeGrafter"/>
</dbReference>
<evidence type="ECO:0000256" key="2">
    <source>
        <dbReference type="SAM" id="MobiDB-lite"/>
    </source>
</evidence>
<evidence type="ECO:0000256" key="1">
    <source>
        <dbReference type="ARBA" id="ARBA00022679"/>
    </source>
</evidence>